<dbReference type="EMBL" id="LN829119">
    <property type="protein sequence ID" value="CPR20338.1"/>
    <property type="molecule type" value="Genomic_DNA"/>
</dbReference>
<dbReference type="AlphaFoldDB" id="A0A0D6JGP2"/>
<reference evidence="3" key="1">
    <citation type="submission" date="2015-02" db="EMBL/GenBank/DDBJ databases">
        <authorList>
            <person name="Chooi Y.-H."/>
        </authorList>
    </citation>
    <scope>NUCLEOTIDE SEQUENCE [LARGE SCALE GENOMIC DNA]</scope>
    <source>
        <strain evidence="3">strain Y</strain>
    </source>
</reference>
<dbReference type="KEGG" id="fiy:BN1229_v1_2566"/>
<evidence type="ECO:0000256" key="1">
    <source>
        <dbReference type="SAM" id="MobiDB-lite"/>
    </source>
</evidence>
<evidence type="ECO:0000313" key="3">
    <source>
        <dbReference type="Proteomes" id="UP000033187"/>
    </source>
</evidence>
<evidence type="ECO:0000313" key="2">
    <source>
        <dbReference type="EMBL" id="CPR20338.1"/>
    </source>
</evidence>
<feature type="region of interest" description="Disordered" evidence="1">
    <location>
        <begin position="39"/>
        <end position="61"/>
    </location>
</feature>
<protein>
    <submittedName>
        <fullName evidence="2">Uncharacterized protein</fullName>
    </submittedName>
</protein>
<sequence length="61" mass="7037">MRLLRQLHSGAQRYLPEVQHMRRNQRLLVRLAQYTTNTQVSPHGVHSPRESLYTGIPEGTG</sequence>
<accession>A0A0D6JGP2</accession>
<keyword evidence="3" id="KW-1185">Reference proteome</keyword>
<proteinExistence type="predicted"/>
<name>A0A0D6JGP2_9HYPH</name>
<dbReference type="Proteomes" id="UP000033187">
    <property type="component" value="Chromosome 1"/>
</dbReference>
<gene>
    <name evidence="2" type="ORF">YBN1229_v1_2566</name>
</gene>
<dbReference type="KEGG" id="fil:BN1229_v1_3356"/>
<organism evidence="2 3">
    <name type="scientific">Candidatus Filomicrobium marinum</name>
    <dbReference type="NCBI Taxonomy" id="1608628"/>
    <lineage>
        <taxon>Bacteria</taxon>
        <taxon>Pseudomonadati</taxon>
        <taxon>Pseudomonadota</taxon>
        <taxon>Alphaproteobacteria</taxon>
        <taxon>Hyphomicrobiales</taxon>
        <taxon>Hyphomicrobiaceae</taxon>
        <taxon>Filomicrobium</taxon>
    </lineage>
</organism>